<evidence type="ECO:0000256" key="2">
    <source>
        <dbReference type="ARBA" id="ARBA00022884"/>
    </source>
</evidence>
<accession>A0AAV4UUE7</accession>
<dbReference type="Proteomes" id="UP001054837">
    <property type="component" value="Unassembled WGS sequence"/>
</dbReference>
<dbReference type="Gene3D" id="3.30.70.330">
    <property type="match status" value="3"/>
</dbReference>
<evidence type="ECO:0000313" key="5">
    <source>
        <dbReference type="EMBL" id="GIY61525.1"/>
    </source>
</evidence>
<dbReference type="SMART" id="SM00360">
    <property type="entry name" value="RRM"/>
    <property type="match status" value="3"/>
</dbReference>
<keyword evidence="1" id="KW-0677">Repeat</keyword>
<dbReference type="InterPro" id="IPR035979">
    <property type="entry name" value="RBD_domain_sf"/>
</dbReference>
<dbReference type="InterPro" id="IPR012677">
    <property type="entry name" value="Nucleotide-bd_a/b_plait_sf"/>
</dbReference>
<dbReference type="SMART" id="SM00361">
    <property type="entry name" value="RRM_1"/>
    <property type="match status" value="2"/>
</dbReference>
<dbReference type="AlphaFoldDB" id="A0AAV4UUE7"/>
<dbReference type="SUPFAM" id="SSF54928">
    <property type="entry name" value="RNA-binding domain, RBD"/>
    <property type="match status" value="2"/>
</dbReference>
<dbReference type="EMBL" id="BPLQ01011947">
    <property type="protein sequence ID" value="GIY61525.1"/>
    <property type="molecule type" value="Genomic_DNA"/>
</dbReference>
<dbReference type="InterPro" id="IPR003954">
    <property type="entry name" value="RRM_euk-type"/>
</dbReference>
<gene>
    <name evidence="5" type="primary">PAB1</name>
    <name evidence="5" type="ORF">CDAR_3001</name>
</gene>
<dbReference type="Pfam" id="PF00076">
    <property type="entry name" value="RRM_1"/>
    <property type="match status" value="3"/>
</dbReference>
<proteinExistence type="predicted"/>
<comment type="caution">
    <text evidence="5">The sequence shown here is derived from an EMBL/GenBank/DDBJ whole genome shotgun (WGS) entry which is preliminary data.</text>
</comment>
<name>A0AAV4UUE7_9ARAC</name>
<dbReference type="PANTHER" id="PTHR24012">
    <property type="entry name" value="RNA BINDING PROTEIN"/>
    <property type="match status" value="1"/>
</dbReference>
<organism evidence="5 6">
    <name type="scientific">Caerostris darwini</name>
    <dbReference type="NCBI Taxonomy" id="1538125"/>
    <lineage>
        <taxon>Eukaryota</taxon>
        <taxon>Metazoa</taxon>
        <taxon>Ecdysozoa</taxon>
        <taxon>Arthropoda</taxon>
        <taxon>Chelicerata</taxon>
        <taxon>Arachnida</taxon>
        <taxon>Araneae</taxon>
        <taxon>Araneomorphae</taxon>
        <taxon>Entelegynae</taxon>
        <taxon>Araneoidea</taxon>
        <taxon>Araneidae</taxon>
        <taxon>Caerostris</taxon>
    </lineage>
</organism>
<feature type="domain" description="RRM" evidence="4">
    <location>
        <begin position="35"/>
        <end position="112"/>
    </location>
</feature>
<dbReference type="GO" id="GO:0003729">
    <property type="term" value="F:mRNA binding"/>
    <property type="evidence" value="ECO:0007669"/>
    <property type="project" value="UniProtKB-ARBA"/>
</dbReference>
<protein>
    <submittedName>
        <fullName evidence="5">Polyadenylate-binding protein, cytoplasmic and nuclear</fullName>
    </submittedName>
</protein>
<evidence type="ECO:0000259" key="4">
    <source>
        <dbReference type="PROSITE" id="PS50102"/>
    </source>
</evidence>
<sequence length="330" mass="38214">MLLLEIEETRKKVYKCNYINYITEKNFIPNFTMTTMICIDNLYPKVDVTDLCNVFGKYGRILSAGIDYDKNLASLCKGYVCFYDEMSAEIAAKEMNGKKKLGNPIHVKKGNYKTKKHHCEVSKIDESKIFVSNLDLNWDDCDLIKEFKIFGEIDDLKISCTDGKSNGYGFVKFVEPSSAKEAIKALNGKMIREKEIKVETFVPWELREEVWQSPEFAKNRNVQLNNLHVKNLQKDVTEDELNKLFCSFGTIISTKIATDNTGQSKGFGFVCFRNEKDAAEAKEKMDNFYYKSKNLQVSYHQKKAARQKYLHVIKTDPQIRRFEQGQESIY</sequence>
<feature type="domain" description="RRM" evidence="4">
    <location>
        <begin position="225"/>
        <end position="302"/>
    </location>
</feature>
<evidence type="ECO:0000256" key="3">
    <source>
        <dbReference type="PROSITE-ProRule" id="PRU00176"/>
    </source>
</evidence>
<reference evidence="5 6" key="1">
    <citation type="submission" date="2021-06" db="EMBL/GenBank/DDBJ databases">
        <title>Caerostris darwini draft genome.</title>
        <authorList>
            <person name="Kono N."/>
            <person name="Arakawa K."/>
        </authorList>
    </citation>
    <scope>NUCLEOTIDE SEQUENCE [LARGE SCALE GENOMIC DNA]</scope>
</reference>
<dbReference type="PROSITE" id="PS50102">
    <property type="entry name" value="RRM"/>
    <property type="match status" value="3"/>
</dbReference>
<keyword evidence="6" id="KW-1185">Reference proteome</keyword>
<keyword evidence="2 3" id="KW-0694">RNA-binding</keyword>
<dbReference type="GO" id="GO:0005737">
    <property type="term" value="C:cytoplasm"/>
    <property type="evidence" value="ECO:0007669"/>
    <property type="project" value="UniProtKB-ARBA"/>
</dbReference>
<feature type="domain" description="RRM" evidence="4">
    <location>
        <begin position="127"/>
        <end position="203"/>
    </location>
</feature>
<dbReference type="GO" id="GO:0010629">
    <property type="term" value="P:negative regulation of gene expression"/>
    <property type="evidence" value="ECO:0007669"/>
    <property type="project" value="UniProtKB-ARBA"/>
</dbReference>
<dbReference type="InterPro" id="IPR000504">
    <property type="entry name" value="RRM_dom"/>
</dbReference>
<dbReference type="CDD" id="cd00590">
    <property type="entry name" value="RRM_SF"/>
    <property type="match status" value="2"/>
</dbReference>
<evidence type="ECO:0000313" key="6">
    <source>
        <dbReference type="Proteomes" id="UP001054837"/>
    </source>
</evidence>
<evidence type="ECO:0000256" key="1">
    <source>
        <dbReference type="ARBA" id="ARBA00022737"/>
    </source>
</evidence>
<dbReference type="FunFam" id="3.30.70.330:FF:000383">
    <property type="entry name" value="Sex lethal, isoform D"/>
    <property type="match status" value="1"/>
</dbReference>
<dbReference type="GO" id="GO:0009967">
    <property type="term" value="P:positive regulation of signal transduction"/>
    <property type="evidence" value="ECO:0007669"/>
    <property type="project" value="UniProtKB-ARBA"/>
</dbReference>